<dbReference type="AlphaFoldDB" id="A0A151MXV4"/>
<gene>
    <name evidence="2" type="ORF">Y1Q_0018016</name>
</gene>
<accession>A0A151MXV4</accession>
<protein>
    <submittedName>
        <fullName evidence="2">Uncharacterized protein</fullName>
    </submittedName>
</protein>
<keyword evidence="3" id="KW-1185">Reference proteome</keyword>
<comment type="caution">
    <text evidence="2">The sequence shown here is derived from an EMBL/GenBank/DDBJ whole genome shotgun (WGS) entry which is preliminary data.</text>
</comment>
<name>A0A151MXV4_ALLMI</name>
<dbReference type="EMBL" id="AKHW03004704">
    <property type="protein sequence ID" value="KYO29393.1"/>
    <property type="molecule type" value="Genomic_DNA"/>
</dbReference>
<reference evidence="2 3" key="1">
    <citation type="journal article" date="2012" name="Genome Biol.">
        <title>Sequencing three crocodilian genomes to illuminate the evolution of archosaurs and amniotes.</title>
        <authorList>
            <person name="St John J.A."/>
            <person name="Braun E.L."/>
            <person name="Isberg S.R."/>
            <person name="Miles L.G."/>
            <person name="Chong A.Y."/>
            <person name="Gongora J."/>
            <person name="Dalzell P."/>
            <person name="Moran C."/>
            <person name="Bed'hom B."/>
            <person name="Abzhanov A."/>
            <person name="Burgess S.C."/>
            <person name="Cooksey A.M."/>
            <person name="Castoe T.A."/>
            <person name="Crawford N.G."/>
            <person name="Densmore L.D."/>
            <person name="Drew J.C."/>
            <person name="Edwards S.V."/>
            <person name="Faircloth B.C."/>
            <person name="Fujita M.K."/>
            <person name="Greenwold M.J."/>
            <person name="Hoffmann F.G."/>
            <person name="Howard J.M."/>
            <person name="Iguchi T."/>
            <person name="Janes D.E."/>
            <person name="Khan S.Y."/>
            <person name="Kohno S."/>
            <person name="de Koning A.J."/>
            <person name="Lance S.L."/>
            <person name="McCarthy F.M."/>
            <person name="McCormack J.E."/>
            <person name="Merchant M.E."/>
            <person name="Peterson D.G."/>
            <person name="Pollock D.D."/>
            <person name="Pourmand N."/>
            <person name="Raney B.J."/>
            <person name="Roessler K.A."/>
            <person name="Sanford J.R."/>
            <person name="Sawyer R.H."/>
            <person name="Schmidt C.J."/>
            <person name="Triplett E.W."/>
            <person name="Tuberville T.D."/>
            <person name="Venegas-Anaya M."/>
            <person name="Howard J.T."/>
            <person name="Jarvis E.D."/>
            <person name="Guillette L.J.Jr."/>
            <person name="Glenn T.C."/>
            <person name="Green R.E."/>
            <person name="Ray D.A."/>
        </authorList>
    </citation>
    <scope>NUCLEOTIDE SEQUENCE [LARGE SCALE GENOMIC DNA]</scope>
    <source>
        <strain evidence="2">KSC_2009_1</strain>
    </source>
</reference>
<dbReference type="Proteomes" id="UP000050525">
    <property type="component" value="Unassembled WGS sequence"/>
</dbReference>
<evidence type="ECO:0000313" key="3">
    <source>
        <dbReference type="Proteomes" id="UP000050525"/>
    </source>
</evidence>
<feature type="region of interest" description="Disordered" evidence="1">
    <location>
        <begin position="53"/>
        <end position="91"/>
    </location>
</feature>
<evidence type="ECO:0000313" key="2">
    <source>
        <dbReference type="EMBL" id="KYO29393.1"/>
    </source>
</evidence>
<organism evidence="2 3">
    <name type="scientific">Alligator mississippiensis</name>
    <name type="common">American alligator</name>
    <dbReference type="NCBI Taxonomy" id="8496"/>
    <lineage>
        <taxon>Eukaryota</taxon>
        <taxon>Metazoa</taxon>
        <taxon>Chordata</taxon>
        <taxon>Craniata</taxon>
        <taxon>Vertebrata</taxon>
        <taxon>Euteleostomi</taxon>
        <taxon>Archelosauria</taxon>
        <taxon>Archosauria</taxon>
        <taxon>Crocodylia</taxon>
        <taxon>Alligatoridae</taxon>
        <taxon>Alligatorinae</taxon>
        <taxon>Alligator</taxon>
    </lineage>
</organism>
<sequence length="193" mass="21549">MQGYNRDRVQCHSKTKVMRSLYHYVLEANKQSRTQRQIMSFYEELSNFLTKDRATNSPHTYETTRGLEDDRTAGCPGVQGPQGSTTAAGTGPGESGALLLVPTSSQDAYLLLEVCWQDIFSPMAESMEHGTQEEKKSSNVMDFGAQDLQSRHMPSISWEPPLPWTLTLETIAKLMGPGTLFPRLGPWIPDPLL</sequence>
<proteinExistence type="predicted"/>
<evidence type="ECO:0000256" key="1">
    <source>
        <dbReference type="SAM" id="MobiDB-lite"/>
    </source>
</evidence>